<comment type="caution">
    <text evidence="1">The sequence shown here is derived from an EMBL/GenBank/DDBJ whole genome shotgun (WGS) entry which is preliminary data.</text>
</comment>
<accession>A0A844SWV2</accession>
<gene>
    <name evidence="1" type="ORF">GPL21_17360</name>
</gene>
<proteinExistence type="predicted"/>
<organism evidence="1 2">
    <name type="scientific">Bradyrhizobium pachyrhizi</name>
    <dbReference type="NCBI Taxonomy" id="280333"/>
    <lineage>
        <taxon>Bacteria</taxon>
        <taxon>Pseudomonadati</taxon>
        <taxon>Pseudomonadota</taxon>
        <taxon>Alphaproteobacteria</taxon>
        <taxon>Hyphomicrobiales</taxon>
        <taxon>Nitrobacteraceae</taxon>
        <taxon>Bradyrhizobium</taxon>
    </lineage>
</organism>
<dbReference type="RefSeq" id="WP_157344826.1">
    <property type="nucleotide sequence ID" value="NZ_WQNF01000010.1"/>
</dbReference>
<reference evidence="1 2" key="1">
    <citation type="submission" date="2019-12" db="EMBL/GenBank/DDBJ databases">
        <title>Draft genome sequences Bradyrhizobium cajani AMBPC1010, Bradyrhizobium pachyrhizi AMBPC1040 and Bradyrhizobium yuanmingense ALSPC3051, three plant growth promoting strains isolated from nodules of Cajanus cajan L. in Dominican Republic.</title>
        <authorList>
            <person name="Flores-Felix J.D."/>
            <person name="Araujo J."/>
            <person name="Diaz-Alcantara C."/>
            <person name="Gonzalez-Andres F."/>
            <person name="Velazquez E."/>
        </authorList>
    </citation>
    <scope>NUCLEOTIDE SEQUENCE [LARGE SCALE GENOMIC DNA]</scope>
    <source>
        <strain evidence="1 2">1040</strain>
    </source>
</reference>
<keyword evidence="2" id="KW-1185">Reference proteome</keyword>
<protein>
    <submittedName>
        <fullName evidence="1">Uncharacterized protein</fullName>
    </submittedName>
</protein>
<name>A0A844SWV2_9BRAD</name>
<dbReference type="AlphaFoldDB" id="A0A844SWV2"/>
<evidence type="ECO:0000313" key="1">
    <source>
        <dbReference type="EMBL" id="MVT66870.1"/>
    </source>
</evidence>
<dbReference type="EMBL" id="WQNF01000010">
    <property type="protein sequence ID" value="MVT66870.1"/>
    <property type="molecule type" value="Genomic_DNA"/>
</dbReference>
<evidence type="ECO:0000313" key="2">
    <source>
        <dbReference type="Proteomes" id="UP000436468"/>
    </source>
</evidence>
<dbReference type="Proteomes" id="UP000436468">
    <property type="component" value="Unassembled WGS sequence"/>
</dbReference>
<sequence>MLDKADETHPLTILAPTIRALVEAAANRRTAEVYALADRLCDFDGTGRSIISASAIREDDGTTSIGAFFKPPRDSERHPAPRNPRRFDVPYFAALRWMDLACASDTGQGFFYQPLPAAVDGVAKYYLRYGNGRRGAGARVYVTRIIVDAGVERAARFAEEHHSYRRRDLLTVAQHNSRLAKGEHGRSQAVRLACEMFNAGRVLPEEHGNINAFEYEALLLDMLKYADAFHTNESEEG</sequence>